<dbReference type="SUPFAM" id="SSF48726">
    <property type="entry name" value="Immunoglobulin"/>
    <property type="match status" value="3"/>
</dbReference>
<organism evidence="14 15">
    <name type="scientific">Silurus asotus</name>
    <name type="common">Amur catfish</name>
    <name type="synonym">Parasilurus asotus</name>
    <dbReference type="NCBI Taxonomy" id="30991"/>
    <lineage>
        <taxon>Eukaryota</taxon>
        <taxon>Metazoa</taxon>
        <taxon>Chordata</taxon>
        <taxon>Craniata</taxon>
        <taxon>Vertebrata</taxon>
        <taxon>Euteleostomi</taxon>
        <taxon>Actinopterygii</taxon>
        <taxon>Neopterygii</taxon>
        <taxon>Teleostei</taxon>
        <taxon>Ostariophysi</taxon>
        <taxon>Siluriformes</taxon>
        <taxon>Siluridae</taxon>
        <taxon>Silurus</taxon>
    </lineage>
</organism>
<sequence length="839" mass="92708">MERVRERVRRGGEREERGERGGGQEGGGRGGRGINRGGINRGRGRDGGHAGGRDLILGEIIIERHVTGVLGEEVYLHCLYTGKLNVSHSFWKRRDSTGQRAKLLAGYKNGKPFAKDNFSTPASITNLTVKMDINSLEAEGVYTCLFSIDDDEIMETVFLSVIARPHVSTHAEEEVLNGIHYQSIFCSSSNAKPNATLHWDIHGAPPSEDIFKIHNTHSNLPNGTYSTVSMLRFPIHLNSKSSVACVIQHPALAEPSTTVINLQTFVSPNISMEVALTEKEGKAVFEVICSAKGGRPHPSITWIQPESADTSCSAYFLKFELVSSSQCFPLDVYEGKNITCVFRYSPLAALERTFTLPTYYLTTLHLTNSSIKMDRLNNSNLLILKEEDGDIRVGIEVLGNVPKYEINCTKDGEPLSEYGYVDGIGLMIRGPVRANHAGIYQCHAFYYKHTASLQFKIDVKTKVSKPAPIKVTLTSNTSWENGFEYSELKCMADNVSRDANITWETGNCSNGISASKHGKDVSGSQQDNGVVWSTVWLPLYSYAGCTVICEVLYHGLEKPVQKSIDIPLIEPPRSHVNVSLQRNSTHWTAVCKSVGAIANISWVISDTNITALPLVINKTIEGNKVLLTCTYKFNLKQHEGKFLTCVTQNVYGEIQRTIHVPHFVISSIVVCNKTIPHGKHTGLHRVAIQENVSNQRILFRVYGNASSSNIKCFRSNGLSAQTQGMALVFPQQVSESDAGLYTCISSWSNHNATVTVLVEVTSQEIHSMMLILICFSSAVAITLILMVVLCIFCDWKKRESLAALMQDPRSPEVKKAKGQGQEYAELVHYSIVIDVKSMV</sequence>
<feature type="domain" description="Ig-like" evidence="13">
    <location>
        <begin position="268"/>
        <end position="355"/>
    </location>
</feature>
<evidence type="ECO:0000259" key="13">
    <source>
        <dbReference type="PROSITE" id="PS50835"/>
    </source>
</evidence>
<dbReference type="Pfam" id="PF07686">
    <property type="entry name" value="V-set"/>
    <property type="match status" value="1"/>
</dbReference>
<dbReference type="InterPro" id="IPR003599">
    <property type="entry name" value="Ig_sub"/>
</dbReference>
<dbReference type="SMART" id="SM00409">
    <property type="entry name" value="IG"/>
    <property type="match status" value="3"/>
</dbReference>
<name>A0AAD5FD76_SILAS</name>
<reference evidence="14" key="1">
    <citation type="submission" date="2018-07" db="EMBL/GenBank/DDBJ databases">
        <title>Comparative genomics of catfishes provides insights into carnivory and benthic adaptation.</title>
        <authorList>
            <person name="Zhang Y."/>
            <person name="Wang D."/>
            <person name="Peng Z."/>
            <person name="Zheng S."/>
            <person name="Shao F."/>
            <person name="Tao W."/>
        </authorList>
    </citation>
    <scope>NUCLEOTIDE SEQUENCE</scope>
    <source>
        <strain evidence="14">Chongqing</strain>
    </source>
</reference>
<protein>
    <recommendedName>
        <fullName evidence="13">Ig-like domain-containing protein</fullName>
    </recommendedName>
</protein>
<dbReference type="InterPro" id="IPR013162">
    <property type="entry name" value="CD80_C2-set"/>
</dbReference>
<dbReference type="InterPro" id="IPR013783">
    <property type="entry name" value="Ig-like_fold"/>
</dbReference>
<dbReference type="Gene3D" id="2.60.40.10">
    <property type="entry name" value="Immunoglobulins"/>
    <property type="match status" value="3"/>
</dbReference>
<feature type="compositionally biased region" description="Basic and acidic residues" evidence="11">
    <location>
        <begin position="1"/>
        <end position="22"/>
    </location>
</feature>
<keyword evidence="7 12" id="KW-1133">Transmembrane helix</keyword>
<gene>
    <name evidence="14" type="ORF">C0J50_4960</name>
</gene>
<dbReference type="PANTHER" id="PTHR23277:SF107">
    <property type="entry name" value="HEMICENTIN-1"/>
    <property type="match status" value="1"/>
</dbReference>
<proteinExistence type="inferred from homology"/>
<feature type="domain" description="Ig-like" evidence="13">
    <location>
        <begin position="165"/>
        <end position="261"/>
    </location>
</feature>
<dbReference type="PANTHER" id="PTHR23277">
    <property type="entry name" value="NECTIN-RELATED"/>
    <property type="match status" value="1"/>
</dbReference>
<evidence type="ECO:0000256" key="6">
    <source>
        <dbReference type="ARBA" id="ARBA00022889"/>
    </source>
</evidence>
<evidence type="ECO:0000256" key="8">
    <source>
        <dbReference type="ARBA" id="ARBA00023136"/>
    </source>
</evidence>
<dbReference type="Pfam" id="PF08205">
    <property type="entry name" value="C2-set_2"/>
    <property type="match status" value="1"/>
</dbReference>
<feature type="compositionally biased region" description="Gly residues" evidence="11">
    <location>
        <begin position="23"/>
        <end position="41"/>
    </location>
</feature>
<keyword evidence="15" id="KW-1185">Reference proteome</keyword>
<evidence type="ECO:0000256" key="7">
    <source>
        <dbReference type="ARBA" id="ARBA00022989"/>
    </source>
</evidence>
<evidence type="ECO:0000256" key="9">
    <source>
        <dbReference type="ARBA" id="ARBA00023157"/>
    </source>
</evidence>
<comment type="caution">
    <text evidence="14">The sequence shown here is derived from an EMBL/GenBank/DDBJ whole genome shotgun (WGS) entry which is preliminary data.</text>
</comment>
<evidence type="ECO:0000256" key="10">
    <source>
        <dbReference type="ARBA" id="ARBA00023180"/>
    </source>
</evidence>
<evidence type="ECO:0000256" key="4">
    <source>
        <dbReference type="ARBA" id="ARBA00022729"/>
    </source>
</evidence>
<evidence type="ECO:0000313" key="15">
    <source>
        <dbReference type="Proteomes" id="UP001205998"/>
    </source>
</evidence>
<evidence type="ECO:0000256" key="11">
    <source>
        <dbReference type="SAM" id="MobiDB-lite"/>
    </source>
</evidence>
<evidence type="ECO:0000256" key="12">
    <source>
        <dbReference type="SAM" id="Phobius"/>
    </source>
</evidence>
<dbReference type="GO" id="GO:0016020">
    <property type="term" value="C:membrane"/>
    <property type="evidence" value="ECO:0007669"/>
    <property type="project" value="UniProtKB-SubCell"/>
</dbReference>
<keyword evidence="8 12" id="KW-0472">Membrane</keyword>
<keyword evidence="4" id="KW-0732">Signal</keyword>
<dbReference type="InterPro" id="IPR036179">
    <property type="entry name" value="Ig-like_dom_sf"/>
</dbReference>
<keyword evidence="10" id="KW-0325">Glycoprotein</keyword>
<dbReference type="GO" id="GO:0007156">
    <property type="term" value="P:homophilic cell adhesion via plasma membrane adhesion molecules"/>
    <property type="evidence" value="ECO:0007669"/>
    <property type="project" value="TreeGrafter"/>
</dbReference>
<dbReference type="PROSITE" id="PS50835">
    <property type="entry name" value="IG_LIKE"/>
    <property type="match status" value="3"/>
</dbReference>
<keyword evidence="9" id="KW-1015">Disulfide bond</keyword>
<dbReference type="InterPro" id="IPR013106">
    <property type="entry name" value="Ig_V-set"/>
</dbReference>
<keyword evidence="3 12" id="KW-0812">Transmembrane</keyword>
<keyword evidence="5" id="KW-0677">Repeat</keyword>
<dbReference type="Proteomes" id="UP001205998">
    <property type="component" value="Unassembled WGS sequence"/>
</dbReference>
<dbReference type="GO" id="GO:0005912">
    <property type="term" value="C:adherens junction"/>
    <property type="evidence" value="ECO:0007669"/>
    <property type="project" value="TreeGrafter"/>
</dbReference>
<comment type="similarity">
    <text evidence="2">Belongs to the nectin family.</text>
</comment>
<evidence type="ECO:0000256" key="3">
    <source>
        <dbReference type="ARBA" id="ARBA00022692"/>
    </source>
</evidence>
<evidence type="ECO:0000256" key="5">
    <source>
        <dbReference type="ARBA" id="ARBA00022737"/>
    </source>
</evidence>
<keyword evidence="6" id="KW-0130">Cell adhesion</keyword>
<dbReference type="InterPro" id="IPR007110">
    <property type="entry name" value="Ig-like_dom"/>
</dbReference>
<evidence type="ECO:0000313" key="14">
    <source>
        <dbReference type="EMBL" id="KAI5611172.1"/>
    </source>
</evidence>
<comment type="subcellular location">
    <subcellularLocation>
        <location evidence="1">Membrane</location>
        <topology evidence="1">Single-pass membrane protein</topology>
    </subcellularLocation>
</comment>
<feature type="transmembrane region" description="Helical" evidence="12">
    <location>
        <begin position="768"/>
        <end position="792"/>
    </location>
</feature>
<dbReference type="AlphaFoldDB" id="A0AAD5FD76"/>
<feature type="region of interest" description="Disordered" evidence="11">
    <location>
        <begin position="1"/>
        <end position="48"/>
    </location>
</feature>
<dbReference type="EMBL" id="MU568261">
    <property type="protein sequence ID" value="KAI5611172.1"/>
    <property type="molecule type" value="Genomic_DNA"/>
</dbReference>
<dbReference type="GO" id="GO:0007157">
    <property type="term" value="P:heterophilic cell-cell adhesion via plasma membrane cell adhesion molecules"/>
    <property type="evidence" value="ECO:0007669"/>
    <property type="project" value="TreeGrafter"/>
</dbReference>
<evidence type="ECO:0000256" key="2">
    <source>
        <dbReference type="ARBA" id="ARBA00007810"/>
    </source>
</evidence>
<accession>A0AAD5FD76</accession>
<feature type="domain" description="Ig-like" evidence="13">
    <location>
        <begin position="71"/>
        <end position="160"/>
    </location>
</feature>
<evidence type="ECO:0000256" key="1">
    <source>
        <dbReference type="ARBA" id="ARBA00004167"/>
    </source>
</evidence>
<dbReference type="InterPro" id="IPR051427">
    <property type="entry name" value="Nectin/Nectin-like"/>
</dbReference>